<feature type="region of interest" description="Disordered" evidence="1">
    <location>
        <begin position="88"/>
        <end position="198"/>
    </location>
</feature>
<evidence type="ECO:0000256" key="1">
    <source>
        <dbReference type="SAM" id="MobiDB-lite"/>
    </source>
</evidence>
<feature type="compositionally biased region" description="Low complexity" evidence="1">
    <location>
        <begin position="131"/>
        <end position="140"/>
    </location>
</feature>
<dbReference type="PhylomeDB" id="E9GAG8"/>
<feature type="compositionally biased region" description="Low complexity" evidence="1">
    <location>
        <begin position="179"/>
        <end position="188"/>
    </location>
</feature>
<sequence>MATTSSQLWRRAAVGCCMVDGWEDHWCTDISLFTVPIFAVMRSWTGVHHHLGISSVVNCDLRWWLLGEIWQRERYYYRDDSWIPSPHSGCSPPTARFGRPRRDPAPSTVTQTAGIAGVNVSLPAVSPPQARPFSTPTSRSPRPPTIVQPTRVSHGDQDDQHLALPSPLFPSDTTPPPFSDASSSSSEPSLDDLDGGVLEDEDALSPADLFYERWAPTILNCSSRTELDTIASDLATNWHALTLKEDTPSSEATRPPRIPQTTPPGSIPHRQQSRQQQRVRRKNNAKRWADASKLQALFKRYPKRAVRKVLGETSQSYTGSSEAATLFLKTTYEQPRPPPDDILVARAAYDECLWAPPSDDDLSLLSLPPSRQEIAYKLKRASNTSPGADGVEYKDIQRLDPSGRLLEILSMVEALSLTSGILPENLHKTSKRNRSLPLTILFKMCHRDDTGFIIICCKNWTC</sequence>
<evidence type="ECO:0000313" key="3">
    <source>
        <dbReference type="Proteomes" id="UP000000305"/>
    </source>
</evidence>
<organism evidence="2 3">
    <name type="scientific">Daphnia pulex</name>
    <name type="common">Water flea</name>
    <dbReference type="NCBI Taxonomy" id="6669"/>
    <lineage>
        <taxon>Eukaryota</taxon>
        <taxon>Metazoa</taxon>
        <taxon>Ecdysozoa</taxon>
        <taxon>Arthropoda</taxon>
        <taxon>Crustacea</taxon>
        <taxon>Branchiopoda</taxon>
        <taxon>Diplostraca</taxon>
        <taxon>Cladocera</taxon>
        <taxon>Anomopoda</taxon>
        <taxon>Daphniidae</taxon>
        <taxon>Daphnia</taxon>
    </lineage>
</organism>
<gene>
    <name evidence="2" type="ORF">DAPPUDRAFT_301908</name>
</gene>
<feature type="compositionally biased region" description="Acidic residues" evidence="1">
    <location>
        <begin position="189"/>
        <end position="198"/>
    </location>
</feature>
<keyword evidence="3" id="KW-1185">Reference proteome</keyword>
<dbReference type="HOGENOM" id="CLU_592204_0_0_1"/>
<proteinExistence type="predicted"/>
<dbReference type="EMBL" id="GL732537">
    <property type="protein sequence ID" value="EFX83239.1"/>
    <property type="molecule type" value="Genomic_DNA"/>
</dbReference>
<evidence type="ECO:0000313" key="2">
    <source>
        <dbReference type="EMBL" id="EFX83239.1"/>
    </source>
</evidence>
<dbReference type="AlphaFoldDB" id="E9GAG8"/>
<reference evidence="2 3" key="1">
    <citation type="journal article" date="2011" name="Science">
        <title>The ecoresponsive genome of Daphnia pulex.</title>
        <authorList>
            <person name="Colbourne J.K."/>
            <person name="Pfrender M.E."/>
            <person name="Gilbert D."/>
            <person name="Thomas W.K."/>
            <person name="Tucker A."/>
            <person name="Oakley T.H."/>
            <person name="Tokishita S."/>
            <person name="Aerts A."/>
            <person name="Arnold G.J."/>
            <person name="Basu M.K."/>
            <person name="Bauer D.J."/>
            <person name="Caceres C.E."/>
            <person name="Carmel L."/>
            <person name="Casola C."/>
            <person name="Choi J.H."/>
            <person name="Detter J.C."/>
            <person name="Dong Q."/>
            <person name="Dusheyko S."/>
            <person name="Eads B.D."/>
            <person name="Frohlich T."/>
            <person name="Geiler-Samerotte K.A."/>
            <person name="Gerlach D."/>
            <person name="Hatcher P."/>
            <person name="Jogdeo S."/>
            <person name="Krijgsveld J."/>
            <person name="Kriventseva E.V."/>
            <person name="Kultz D."/>
            <person name="Laforsch C."/>
            <person name="Lindquist E."/>
            <person name="Lopez J."/>
            <person name="Manak J.R."/>
            <person name="Muller J."/>
            <person name="Pangilinan J."/>
            <person name="Patwardhan R.P."/>
            <person name="Pitluck S."/>
            <person name="Pritham E.J."/>
            <person name="Rechtsteiner A."/>
            <person name="Rho M."/>
            <person name="Rogozin I.B."/>
            <person name="Sakarya O."/>
            <person name="Salamov A."/>
            <person name="Schaack S."/>
            <person name="Shapiro H."/>
            <person name="Shiga Y."/>
            <person name="Skalitzky C."/>
            <person name="Smith Z."/>
            <person name="Souvorov A."/>
            <person name="Sung W."/>
            <person name="Tang Z."/>
            <person name="Tsuchiya D."/>
            <person name="Tu H."/>
            <person name="Vos H."/>
            <person name="Wang M."/>
            <person name="Wolf Y.I."/>
            <person name="Yamagata H."/>
            <person name="Yamada T."/>
            <person name="Ye Y."/>
            <person name="Shaw J.R."/>
            <person name="Andrews J."/>
            <person name="Crease T.J."/>
            <person name="Tang H."/>
            <person name="Lucas S.M."/>
            <person name="Robertson H.M."/>
            <person name="Bork P."/>
            <person name="Koonin E.V."/>
            <person name="Zdobnov E.M."/>
            <person name="Grigoriev I.V."/>
            <person name="Lynch M."/>
            <person name="Boore J.L."/>
        </authorList>
    </citation>
    <scope>NUCLEOTIDE SEQUENCE [LARGE SCALE GENOMIC DNA]</scope>
</reference>
<dbReference type="KEGG" id="dpx:DAPPUDRAFT_301908"/>
<feature type="compositionally biased region" description="Pro residues" evidence="1">
    <location>
        <begin position="256"/>
        <end position="266"/>
    </location>
</feature>
<dbReference type="InParanoid" id="E9GAG8"/>
<protein>
    <submittedName>
        <fullName evidence="2">Uncharacterized protein</fullName>
    </submittedName>
</protein>
<dbReference type="Proteomes" id="UP000000305">
    <property type="component" value="Unassembled WGS sequence"/>
</dbReference>
<feature type="region of interest" description="Disordered" evidence="1">
    <location>
        <begin position="245"/>
        <end position="288"/>
    </location>
</feature>
<accession>E9GAG8</accession>
<name>E9GAG8_DAPPU</name>